<dbReference type="RefSeq" id="WP_185762735.1">
    <property type="nucleotide sequence ID" value="NZ_CM017505.1"/>
</dbReference>
<keyword evidence="1" id="KW-0175">Coiled coil</keyword>
<feature type="coiled-coil region" evidence="1">
    <location>
        <begin position="102"/>
        <end position="164"/>
    </location>
</feature>
<keyword evidence="2" id="KW-0614">Plasmid</keyword>
<evidence type="ECO:0000313" key="2">
    <source>
        <dbReference type="EMBL" id="TRZ39337.1"/>
    </source>
</evidence>
<dbReference type="Gene3D" id="1.10.1660.10">
    <property type="match status" value="1"/>
</dbReference>
<accession>A0A553SQS9</accession>
<evidence type="ECO:0000256" key="1">
    <source>
        <dbReference type="SAM" id="Coils"/>
    </source>
</evidence>
<geneLocation type="plasmid" evidence="2">
    <name>unnamed1</name>
</geneLocation>
<organism evidence="2">
    <name type="scientific">Niallia circulans</name>
    <name type="common">Bacillus circulans</name>
    <dbReference type="NCBI Taxonomy" id="1397"/>
    <lineage>
        <taxon>Bacteria</taxon>
        <taxon>Bacillati</taxon>
        <taxon>Bacillota</taxon>
        <taxon>Bacilli</taxon>
        <taxon>Bacillales</taxon>
        <taxon>Bacillaceae</taxon>
        <taxon>Niallia</taxon>
    </lineage>
</organism>
<dbReference type="Proteomes" id="UP000319837">
    <property type="component" value="Plasmid unnamed1"/>
</dbReference>
<proteinExistence type="predicted"/>
<dbReference type="InterPro" id="IPR009061">
    <property type="entry name" value="DNA-bd_dom_put_sf"/>
</dbReference>
<reference evidence="2" key="1">
    <citation type="submission" date="2018-10" db="EMBL/GenBank/DDBJ databases">
        <title>FDA dAtabase for Regulatory Grade micrObial Sequences (FDA-ARGOS): Supporting development and validation of Infectious Disease Dx tests.</title>
        <authorList>
            <person name="Minogue T."/>
            <person name="Wolcott M."/>
            <person name="Wasieloski L."/>
            <person name="Aguilar W."/>
            <person name="Moore D."/>
            <person name="Tallon L.J."/>
            <person name="Sadzewicz L."/>
            <person name="Sengamalay N."/>
            <person name="Ott S."/>
            <person name="Godinez A."/>
            <person name="Nagaraj S."/>
            <person name="Vavikolanu K."/>
            <person name="Vyas G."/>
            <person name="Nadendla S."/>
            <person name="Aluvathingal J."/>
            <person name="Sichtig H."/>
        </authorList>
    </citation>
    <scope>NUCLEOTIDE SEQUENCE</scope>
    <source>
        <strain evidence="2">FDAARGOS_343</strain>
        <plasmid evidence="2">unnamed1</plasmid>
    </source>
</reference>
<comment type="caution">
    <text evidence="2">The sequence shown here is derived from an EMBL/GenBank/DDBJ whole genome shotgun (WGS) entry which is preliminary data.</text>
</comment>
<dbReference type="AlphaFoldDB" id="A0A553SQS9"/>
<dbReference type="EMBL" id="RIBP01000002">
    <property type="protein sequence ID" value="TRZ39337.1"/>
    <property type="molecule type" value="Genomic_DNA"/>
</dbReference>
<sequence>MENTESYGYFAKDVALNLDITTSTLRRWSIELEKLNYTFERNNKDQRIYYERDFKVFRELKKLLANDVALTDALKAVVSMDLDTKNAVQTHSVHKDEIRVSKSELEDLIHKTVKQAVEEEREAMLKAFELKINDVVEQRDRVLTTQLQNALEERRLEIAAATEEKRWWEFWK</sequence>
<dbReference type="SUPFAM" id="SSF46955">
    <property type="entry name" value="Putative DNA-binding domain"/>
    <property type="match status" value="1"/>
</dbReference>
<gene>
    <name evidence="2" type="ORF">CEQ21_07185</name>
</gene>
<name>A0A553SQS9_NIACI</name>
<protein>
    <submittedName>
        <fullName evidence="2">MerR family transcriptional regulator</fullName>
    </submittedName>
</protein>